<evidence type="ECO:0000313" key="1">
    <source>
        <dbReference type="EMBL" id="MIT93054.1"/>
    </source>
</evidence>
<organism evidence="1">
    <name type="scientific">Salmonella enterica</name>
    <name type="common">Salmonella choleraesuis</name>
    <dbReference type="NCBI Taxonomy" id="28901"/>
    <lineage>
        <taxon>Bacteria</taxon>
        <taxon>Pseudomonadati</taxon>
        <taxon>Pseudomonadota</taxon>
        <taxon>Gammaproteobacteria</taxon>
        <taxon>Enterobacterales</taxon>
        <taxon>Enterobacteriaceae</taxon>
        <taxon>Salmonella</taxon>
    </lineage>
</organism>
<protein>
    <submittedName>
        <fullName evidence="1">Uncharacterized protein</fullName>
    </submittedName>
</protein>
<sequence length="825" mass="92505">MRQECINQVKQAAGRELTQAEIKGIEDRISAAHKRLAQNNPDWLAKTREERFTAAAKVAAEQLEHEAQLKKFRVAKTILARKQVDDFVGAYIKAGGRGGRLGALNRMVAFSADAQANFPSIESRFRSLSNYTVGRLLDQFSKAQGKKNFLWEEKSNIHDIIRAMFGEKVDNPEAKKTAEVWHETAEFLRRRFNAEGGQIGKLDNWALPQQHSQDRVAKAGPDQWIADIIGKLDRSKYVHEDGRRFTDKEMNKLLDQIHETIATGGMNKLSDSGAKVSSMLANRHADSRKLFFKDAQSWIDYQDKYGTHNLQDVMIEHIQRLSRDIASLETFGPNPDYMFRSLLNDYSSADARSDRANAYKVRHERNKTESLYNYVTGKTLPVGNRRLAESADFLRQWLISSRLGSALLSSFSDVGTMRLLAKVNNLPQMQLWNNTLRGFNPTDADFKRLARRSGLGLDSVLGEVNRFGMGTLSPSKARVLSNAVMRASGLNYWTDANKIGFGTTMMSAYGHLVKTVDRMDKLDPQDHKIARTKADQKTWDIWRMAEQEDWGGGNDTMLTPESIMRIDNKRLTDAGYKDPEGAKLRAMQSLLGAVIEEADLGVTTPGMRDQHWMTGRFQRGTITGELGRSVMLFKSFPISFVMKHWARASAMDGRSGTAKYIASLMVSTTLLGALAYQAKQLSSGNNPDDMDTLTFWQNALLQGGGLGLYGDLLLSDHTRYGSGAFESLLGPVFGEMDDVIKILQGIPVNAVDGKPQQTGGDIVKLVKGLTPFGNLWYTKAVTNHMIFNQAQEWLSPGYLERSEARAKKQFNTSYWWAPHEMVPGS</sequence>
<comment type="caution">
    <text evidence="1">The sequence shown here is derived from an EMBL/GenBank/DDBJ whole genome shotgun (WGS) entry which is preliminary data.</text>
</comment>
<dbReference type="EMBL" id="RSTU01000026">
    <property type="protein sequence ID" value="MIT93054.1"/>
    <property type="molecule type" value="Genomic_DNA"/>
</dbReference>
<dbReference type="Proteomes" id="UP000839515">
    <property type="component" value="Unassembled WGS sequence"/>
</dbReference>
<name>A0A402TQ08_SALER</name>
<proteinExistence type="predicted"/>
<dbReference type="AlphaFoldDB" id="A0A402TQ08"/>
<reference evidence="1" key="1">
    <citation type="submission" date="2018-08" db="EMBL/GenBank/DDBJ databases">
        <authorList>
            <consortium name="GenomeTrakr network: Whole genome sequencing for foodborne pathogen traceback"/>
        </authorList>
    </citation>
    <scope>NUCLEOTIDE SEQUENCE [LARGE SCALE GENOMIC DNA]</scope>
    <source>
        <strain evidence="1">CFSAN034428</strain>
    </source>
</reference>
<accession>A0A402TQ08</accession>
<gene>
    <name evidence="1" type="ORF">ATP91_22700</name>
</gene>